<dbReference type="Proteomes" id="UP000295142">
    <property type="component" value="Unassembled WGS sequence"/>
</dbReference>
<dbReference type="RefSeq" id="WP_279389338.1">
    <property type="nucleotide sequence ID" value="NZ_SLWW01000010.1"/>
</dbReference>
<sequence length="40" mass="4279">MAASRPNDPPPAPPKQAQTGGTRPTPEPIREPVFPDWASI</sequence>
<gene>
    <name evidence="2" type="ORF">EV655_11081</name>
</gene>
<comment type="caution">
    <text evidence="2">The sequence shown here is derived from an EMBL/GenBank/DDBJ whole genome shotgun (WGS) entry which is preliminary data.</text>
</comment>
<reference evidence="2 3" key="1">
    <citation type="submission" date="2019-03" db="EMBL/GenBank/DDBJ databases">
        <title>Genomic Encyclopedia of Type Strains, Phase IV (KMG-IV): sequencing the most valuable type-strain genomes for metagenomic binning, comparative biology and taxonomic classification.</title>
        <authorList>
            <person name="Goeker M."/>
        </authorList>
    </citation>
    <scope>NUCLEOTIDE SEQUENCE [LARGE SCALE GENOMIC DNA]</scope>
    <source>
        <strain evidence="2 3">DSM 4868</strain>
    </source>
</reference>
<evidence type="ECO:0000256" key="1">
    <source>
        <dbReference type="SAM" id="MobiDB-lite"/>
    </source>
</evidence>
<feature type="region of interest" description="Disordered" evidence="1">
    <location>
        <begin position="1"/>
        <end position="40"/>
    </location>
</feature>
<evidence type="ECO:0000313" key="3">
    <source>
        <dbReference type="Proteomes" id="UP000295142"/>
    </source>
</evidence>
<accession>A0A4R2KIG1</accession>
<proteinExistence type="predicted"/>
<dbReference type="EMBL" id="SLWW01000010">
    <property type="protein sequence ID" value="TCO70316.1"/>
    <property type="molecule type" value="Genomic_DNA"/>
</dbReference>
<dbReference type="AlphaFoldDB" id="A0A4R2KIG1"/>
<organism evidence="2 3">
    <name type="scientific">Rhodovulum euryhalinum</name>
    <dbReference type="NCBI Taxonomy" id="35805"/>
    <lineage>
        <taxon>Bacteria</taxon>
        <taxon>Pseudomonadati</taxon>
        <taxon>Pseudomonadota</taxon>
        <taxon>Alphaproteobacteria</taxon>
        <taxon>Rhodobacterales</taxon>
        <taxon>Paracoccaceae</taxon>
        <taxon>Rhodovulum</taxon>
    </lineage>
</organism>
<evidence type="ECO:0000313" key="2">
    <source>
        <dbReference type="EMBL" id="TCO70316.1"/>
    </source>
</evidence>
<keyword evidence="3" id="KW-1185">Reference proteome</keyword>
<protein>
    <submittedName>
        <fullName evidence="2">Uncharacterized protein</fullName>
    </submittedName>
</protein>
<name>A0A4R2KIG1_9RHOB</name>